<name>A0A2R7Y6S0_9CREN</name>
<dbReference type="HAMAP" id="MF_00193">
    <property type="entry name" value="NadE_ammonia_dep"/>
    <property type="match status" value="1"/>
</dbReference>
<dbReference type="GO" id="GO:0046872">
    <property type="term" value="F:metal ion binding"/>
    <property type="evidence" value="ECO:0007669"/>
    <property type="project" value="UniProtKB-KW"/>
</dbReference>
<evidence type="ECO:0000259" key="11">
    <source>
        <dbReference type="Pfam" id="PF02540"/>
    </source>
</evidence>
<evidence type="ECO:0000256" key="10">
    <source>
        <dbReference type="RuleBase" id="RU003812"/>
    </source>
</evidence>
<evidence type="ECO:0000256" key="7">
    <source>
        <dbReference type="ARBA" id="ARBA00023027"/>
    </source>
</evidence>
<dbReference type="InterPro" id="IPR022926">
    <property type="entry name" value="NH(3)-dep_NAD(+)_synth"/>
</dbReference>
<reference evidence="12 13" key="1">
    <citation type="journal article" date="2018" name="Syst. Appl. Microbiol.">
        <title>A new symbiotic nanoarchaeote (Candidatus Nanoclepta minutus) and its host (Zestosphaera tikiterensis gen. nov., sp. nov.) from a New Zealand hot spring.</title>
        <authorList>
            <person name="St John E."/>
            <person name="Liu Y."/>
            <person name="Podar M."/>
            <person name="Stott M.B."/>
            <person name="Meneghin J."/>
            <person name="Chen Z."/>
            <person name="Lagutin K."/>
            <person name="Mitchell K."/>
            <person name="Reysenbach A.L."/>
        </authorList>
    </citation>
    <scope>NUCLEOTIDE SEQUENCE [LARGE SCALE GENOMIC DNA]</scope>
    <source>
        <strain evidence="12">NZ3</strain>
    </source>
</reference>
<evidence type="ECO:0000256" key="9">
    <source>
        <dbReference type="RuleBase" id="RU003811"/>
    </source>
</evidence>
<dbReference type="EMBL" id="NBVN01000002">
    <property type="protein sequence ID" value="PUA33218.1"/>
    <property type="molecule type" value="Genomic_DNA"/>
</dbReference>
<dbReference type="CDD" id="cd00553">
    <property type="entry name" value="NAD_synthase"/>
    <property type="match status" value="1"/>
</dbReference>
<evidence type="ECO:0000256" key="2">
    <source>
        <dbReference type="ARBA" id="ARBA00022598"/>
    </source>
</evidence>
<dbReference type="GO" id="GO:0003952">
    <property type="term" value="F:NAD+ synthase (glutamine-hydrolyzing) activity"/>
    <property type="evidence" value="ECO:0007669"/>
    <property type="project" value="InterPro"/>
</dbReference>
<comment type="subunit">
    <text evidence="8">Homodimer.</text>
</comment>
<feature type="binding site" evidence="8">
    <location>
        <position position="45"/>
    </location>
    <ligand>
        <name>Mg(2+)</name>
        <dbReference type="ChEBI" id="CHEBI:18420"/>
    </ligand>
</feature>
<keyword evidence="2 8" id="KW-0436">Ligase</keyword>
<feature type="binding site" evidence="8">
    <location>
        <position position="165"/>
    </location>
    <ligand>
        <name>deamido-NAD(+)</name>
        <dbReference type="ChEBI" id="CHEBI:58437"/>
        <note>ligand shared between two neighboring subunits</note>
    </ligand>
</feature>
<evidence type="ECO:0000256" key="8">
    <source>
        <dbReference type="HAMAP-Rule" id="MF_00193"/>
    </source>
</evidence>
<comment type="caution">
    <text evidence="12">The sequence shown here is derived from an EMBL/GenBank/DDBJ whole genome shotgun (WGS) entry which is preliminary data.</text>
</comment>
<keyword evidence="5 8" id="KW-0067">ATP-binding</keyword>
<feature type="binding site" description="in other chain" evidence="8">
    <location>
        <position position="125"/>
    </location>
    <ligand>
        <name>deamido-NAD(+)</name>
        <dbReference type="ChEBI" id="CHEBI:58437"/>
        <note>ligand shared between two neighboring subunits</note>
    </ligand>
</feature>
<evidence type="ECO:0000256" key="4">
    <source>
        <dbReference type="ARBA" id="ARBA00022741"/>
    </source>
</evidence>
<feature type="binding site" evidence="8">
    <location>
        <position position="174"/>
    </location>
    <ligand>
        <name>ATP</name>
        <dbReference type="ChEBI" id="CHEBI:30616"/>
    </ligand>
</feature>
<dbReference type="UniPathway" id="UPA00253">
    <property type="reaction ID" value="UER00333"/>
</dbReference>
<dbReference type="FunFam" id="3.40.50.620:FF:000106">
    <property type="entry name" value="Glutamine-dependent NAD(+) synthetase"/>
    <property type="match status" value="1"/>
</dbReference>
<dbReference type="GO" id="GO:0005524">
    <property type="term" value="F:ATP binding"/>
    <property type="evidence" value="ECO:0007669"/>
    <property type="project" value="UniProtKB-UniRule"/>
</dbReference>
<protein>
    <recommendedName>
        <fullName evidence="8 10">NH(3)-dependent NAD(+) synthetase</fullName>
        <ecNumber evidence="8 10">6.3.1.5</ecNumber>
    </recommendedName>
</protein>
<evidence type="ECO:0000313" key="12">
    <source>
        <dbReference type="EMBL" id="PUA33218.1"/>
    </source>
</evidence>
<comment type="pathway">
    <text evidence="8">Cofactor biosynthesis; NAD(+) biosynthesis; NAD(+) from deamido-NAD(+) (ammonia route): step 1/1.</text>
</comment>
<dbReference type="GO" id="GO:0005737">
    <property type="term" value="C:cytoplasm"/>
    <property type="evidence" value="ECO:0007669"/>
    <property type="project" value="InterPro"/>
</dbReference>
<evidence type="ECO:0000256" key="6">
    <source>
        <dbReference type="ARBA" id="ARBA00022842"/>
    </source>
</evidence>
<dbReference type="NCBIfam" id="TIGR00552">
    <property type="entry name" value="nadE"/>
    <property type="match status" value="1"/>
</dbReference>
<keyword evidence="4 8" id="KW-0547">Nucleotide-binding</keyword>
<evidence type="ECO:0000256" key="5">
    <source>
        <dbReference type="ARBA" id="ARBA00022840"/>
    </source>
</evidence>
<evidence type="ECO:0000256" key="1">
    <source>
        <dbReference type="ARBA" id="ARBA00005859"/>
    </source>
</evidence>
<dbReference type="InterPro" id="IPR003694">
    <property type="entry name" value="NAD_synthase"/>
</dbReference>
<dbReference type="Pfam" id="PF02540">
    <property type="entry name" value="NAD_synthase"/>
    <property type="match status" value="1"/>
</dbReference>
<dbReference type="GO" id="GO:0004359">
    <property type="term" value="F:glutaminase activity"/>
    <property type="evidence" value="ECO:0007669"/>
    <property type="project" value="InterPro"/>
</dbReference>
<dbReference type="InterPro" id="IPR014729">
    <property type="entry name" value="Rossmann-like_a/b/a_fold"/>
</dbReference>
<comment type="function">
    <text evidence="8">Catalyzes the ATP-dependent amidation of deamido-NAD to form NAD. Uses ammonia as a nitrogen source.</text>
</comment>
<evidence type="ECO:0000313" key="13">
    <source>
        <dbReference type="Proteomes" id="UP000244093"/>
    </source>
</evidence>
<feature type="binding site" evidence="8">
    <location>
        <position position="145"/>
    </location>
    <ligand>
        <name>ATP</name>
        <dbReference type="ChEBI" id="CHEBI:30616"/>
    </ligand>
</feature>
<dbReference type="PANTHER" id="PTHR23090">
    <property type="entry name" value="NH 3 /GLUTAMINE-DEPENDENT NAD + SYNTHETASE"/>
    <property type="match status" value="1"/>
</dbReference>
<feature type="binding site" description="in other chain" evidence="8">
    <location>
        <begin position="256"/>
        <end position="257"/>
    </location>
    <ligand>
        <name>deamido-NAD(+)</name>
        <dbReference type="ChEBI" id="CHEBI:58437"/>
        <note>ligand shared between two neighboring subunits</note>
    </ligand>
</feature>
<comment type="caution">
    <text evidence="8">Lacks conserved residue(s) required for the propagation of feature annotation.</text>
</comment>
<keyword evidence="6 8" id="KW-0460">Magnesium</keyword>
<dbReference type="EC" id="6.3.1.5" evidence="8 10"/>
<feature type="binding site" evidence="8">
    <location>
        <begin position="39"/>
        <end position="46"/>
    </location>
    <ligand>
        <name>ATP</name>
        <dbReference type="ChEBI" id="CHEBI:30616"/>
    </ligand>
</feature>
<gene>
    <name evidence="8" type="primary">nadE</name>
    <name evidence="12" type="ORF">B7O98_01935</name>
</gene>
<feature type="binding site" evidence="8">
    <location>
        <position position="150"/>
    </location>
    <ligand>
        <name>Mg(2+)</name>
        <dbReference type="ChEBI" id="CHEBI:18420"/>
    </ligand>
</feature>
<organism evidence="12 13">
    <name type="scientific">Zestosphaera tikiterensis</name>
    <dbReference type="NCBI Taxonomy" id="1973259"/>
    <lineage>
        <taxon>Archaea</taxon>
        <taxon>Thermoproteota</taxon>
        <taxon>Thermoprotei</taxon>
        <taxon>Desulfurococcales</taxon>
        <taxon>Desulfurococcaceae</taxon>
        <taxon>Zestosphaera</taxon>
    </lineage>
</organism>
<dbReference type="GO" id="GO:0009435">
    <property type="term" value="P:NAD+ biosynthetic process"/>
    <property type="evidence" value="ECO:0007669"/>
    <property type="project" value="UniProtKB-UniRule"/>
</dbReference>
<dbReference type="PANTHER" id="PTHR23090:SF9">
    <property type="entry name" value="GLUTAMINE-DEPENDENT NAD(+) SYNTHETASE"/>
    <property type="match status" value="1"/>
</dbReference>
<proteinExistence type="inferred from homology"/>
<evidence type="ECO:0000256" key="3">
    <source>
        <dbReference type="ARBA" id="ARBA00022723"/>
    </source>
</evidence>
<dbReference type="Gene3D" id="3.40.50.620">
    <property type="entry name" value="HUPs"/>
    <property type="match status" value="1"/>
</dbReference>
<dbReference type="NCBIfam" id="NF010587">
    <property type="entry name" value="PRK13980.1"/>
    <property type="match status" value="1"/>
</dbReference>
<dbReference type="AlphaFoldDB" id="A0A2R7Y6S0"/>
<comment type="catalytic activity">
    <reaction evidence="8 10">
        <text>deamido-NAD(+) + NH4(+) + ATP = AMP + diphosphate + NAD(+) + H(+)</text>
        <dbReference type="Rhea" id="RHEA:21188"/>
        <dbReference type="ChEBI" id="CHEBI:15378"/>
        <dbReference type="ChEBI" id="CHEBI:28938"/>
        <dbReference type="ChEBI" id="CHEBI:30616"/>
        <dbReference type="ChEBI" id="CHEBI:33019"/>
        <dbReference type="ChEBI" id="CHEBI:57540"/>
        <dbReference type="ChEBI" id="CHEBI:58437"/>
        <dbReference type="ChEBI" id="CHEBI:456215"/>
        <dbReference type="EC" id="6.3.1.5"/>
    </reaction>
</comment>
<feature type="binding site" description="in other chain" evidence="8">
    <location>
        <position position="158"/>
    </location>
    <ligand>
        <name>deamido-NAD(+)</name>
        <dbReference type="ChEBI" id="CHEBI:58437"/>
        <note>ligand shared between two neighboring subunits</note>
    </ligand>
</feature>
<dbReference type="Proteomes" id="UP000244093">
    <property type="component" value="Unassembled WGS sequence"/>
</dbReference>
<dbReference type="InterPro" id="IPR022310">
    <property type="entry name" value="NAD/GMP_synthase"/>
</dbReference>
<comment type="similarity">
    <text evidence="1 8 9">Belongs to the NAD synthetase family.</text>
</comment>
<dbReference type="GO" id="GO:0008795">
    <property type="term" value="F:NAD+ synthase activity"/>
    <property type="evidence" value="ECO:0007669"/>
    <property type="project" value="UniProtKB-UniRule"/>
</dbReference>
<accession>A0A2R7Y6S0</accession>
<sequence>MVSVLPPYLTLNFKKAEDVITAFIRSKVNEAGASGVVVGVSGGGDSAVATALAVKALGRSSVLAVHMPEIESDRYATVLASKVADYLGLELKIIDITKPVSTVLESLGLSYSSSKKIVRGNVKARVRAVLLYAIANNENLLVLGTSDRSEWLIGFFTKWGDGAADLYPIVGLYKSQVREFAKYLNLPAEVISKPPAPDLWPGHTAEGELGLTYDVIDEVLYRYFDEGIPAEQIPKVTGISKEAVNKVLELYRKSQHKRTPLQAPFTSFKEL</sequence>
<feature type="domain" description="NAD/GMP synthase" evidence="11">
    <location>
        <begin position="20"/>
        <end position="259"/>
    </location>
</feature>
<keyword evidence="7 8" id="KW-0520">NAD</keyword>
<dbReference type="SUPFAM" id="SSF52402">
    <property type="entry name" value="Adenine nucleotide alpha hydrolases-like"/>
    <property type="match status" value="1"/>
</dbReference>
<keyword evidence="3 8" id="KW-0479">Metal-binding</keyword>